<dbReference type="InterPro" id="IPR029417">
    <property type="entry name" value="FAM227"/>
</dbReference>
<proteinExistence type="inferred from homology"/>
<organism evidence="3 4">
    <name type="scientific">Perkinsus olseni</name>
    <name type="common">Perkinsus atlanticus</name>
    <dbReference type="NCBI Taxonomy" id="32597"/>
    <lineage>
        <taxon>Eukaryota</taxon>
        <taxon>Sar</taxon>
        <taxon>Alveolata</taxon>
        <taxon>Perkinsozoa</taxon>
        <taxon>Perkinsea</taxon>
        <taxon>Perkinsida</taxon>
        <taxon>Perkinsidae</taxon>
        <taxon>Perkinsus</taxon>
    </lineage>
</organism>
<dbReference type="PANTHER" id="PTHR33560:SF1">
    <property type="entry name" value="PROTEIN FAM227A"/>
    <property type="match status" value="1"/>
</dbReference>
<protein>
    <submittedName>
        <fullName evidence="3">Uncharacterized protein</fullName>
    </submittedName>
</protein>
<comment type="caution">
    <text evidence="3">The sequence shown here is derived from an EMBL/GenBank/DDBJ whole genome shotgun (WGS) entry which is preliminary data.</text>
</comment>
<evidence type="ECO:0000256" key="2">
    <source>
        <dbReference type="SAM" id="SignalP"/>
    </source>
</evidence>
<dbReference type="Proteomes" id="UP000574390">
    <property type="component" value="Unassembled WGS sequence"/>
</dbReference>
<evidence type="ECO:0000256" key="1">
    <source>
        <dbReference type="ARBA" id="ARBA00008666"/>
    </source>
</evidence>
<feature type="signal peptide" evidence="2">
    <location>
        <begin position="1"/>
        <end position="22"/>
    </location>
</feature>
<accession>A0A7J6PZM1</accession>
<keyword evidence="2" id="KW-0732">Signal</keyword>
<dbReference type="Pfam" id="PF14922">
    <property type="entry name" value="FWWh"/>
    <property type="match status" value="1"/>
</dbReference>
<dbReference type="EMBL" id="JABANM010033321">
    <property type="protein sequence ID" value="KAF4701458.1"/>
    <property type="molecule type" value="Genomic_DNA"/>
</dbReference>
<evidence type="ECO:0000313" key="4">
    <source>
        <dbReference type="Proteomes" id="UP000574390"/>
    </source>
</evidence>
<comment type="similarity">
    <text evidence="1">Belongs to the FAM227 family.</text>
</comment>
<name>A0A7J6PZM1_PEROL</name>
<dbReference type="AlphaFoldDB" id="A0A7J6PZM1"/>
<dbReference type="PANTHER" id="PTHR33560">
    <property type="entry name" value="PROTEIN FAM227B"/>
    <property type="match status" value="1"/>
</dbReference>
<reference evidence="3 4" key="1">
    <citation type="submission" date="2020-04" db="EMBL/GenBank/DDBJ databases">
        <title>Perkinsus olseni comparative genomics.</title>
        <authorList>
            <person name="Bogema D.R."/>
        </authorList>
    </citation>
    <scope>NUCLEOTIDE SEQUENCE [LARGE SCALE GENOMIC DNA]</scope>
    <source>
        <strain evidence="3">ATCC PRA-205</strain>
    </source>
</reference>
<evidence type="ECO:0000313" key="3">
    <source>
        <dbReference type="EMBL" id="KAF4701458.1"/>
    </source>
</evidence>
<gene>
    <name evidence="3" type="ORF">FOZ62_026892</name>
</gene>
<sequence length="430" mass="48253">MLPHMNSLRLILFGGVSVICHAGDLVGVEWLVGEGSTGNEYYLSPTKGELRGETLIVEQSGGAVGPFTTWNRYLTGYKGIPEGLVEYASVFVVSKENRQEKYEVAVNSKDLKSPCFSEIETSSGSSVDQKVLDAINAICKNNGFHIHKTREYPLPTGDYFGALDPERSLELNFNRGIPVSASLRGIKGDTLNFMSFGHHFVYAHVEGSDHVEVVLPSRGVDASSVFGEGRVGRGNMKVWDNERKRRKRIKFCICHYFKPKKFRGTAVKLFDRISRNYVELLDDIHPNRRDFFFERFYDAVAQSVLYGMFLAFPKSRMSFLDEFRKSIVSLFAFWTTGVVSEYPDTSHWKLNLGGGDVLVMMAKDTALTSTSPKINTRGDVIDDEAYAALSPQTTNPLAGRVRVQLKYSPLMQHHLRLKKYKACSSIVPVL</sequence>
<feature type="chain" id="PRO_5029590863" evidence="2">
    <location>
        <begin position="23"/>
        <end position="430"/>
    </location>
</feature>